<dbReference type="InterPro" id="IPR012379">
    <property type="entry name" value="LytTR_MHYE"/>
</dbReference>
<feature type="transmembrane region" description="Helical" evidence="2">
    <location>
        <begin position="142"/>
        <end position="159"/>
    </location>
</feature>
<dbReference type="PANTHER" id="PTHR37299:SF1">
    <property type="entry name" value="STAGE 0 SPORULATION PROTEIN A HOMOLOG"/>
    <property type="match status" value="1"/>
</dbReference>
<dbReference type="Pfam" id="PF04397">
    <property type="entry name" value="LytTR"/>
    <property type="match status" value="1"/>
</dbReference>
<keyword evidence="1" id="KW-0902">Two-component regulatory system</keyword>
<keyword evidence="2" id="KW-0812">Transmembrane</keyword>
<dbReference type="PIRSF" id="PIRSF031767">
    <property type="entry name" value="MHYE_LytTR"/>
    <property type="match status" value="1"/>
</dbReference>
<dbReference type="PROSITE" id="PS50930">
    <property type="entry name" value="HTH_LYTTR"/>
    <property type="match status" value="1"/>
</dbReference>
<comment type="caution">
    <text evidence="4">The sequence shown here is derived from an EMBL/GenBank/DDBJ whole genome shotgun (WGS) entry which is preliminary data.</text>
</comment>
<dbReference type="EMBL" id="JAULRT010000035">
    <property type="protein sequence ID" value="MDO3381629.1"/>
    <property type="molecule type" value="Genomic_DNA"/>
</dbReference>
<protein>
    <submittedName>
        <fullName evidence="4">LytTR family DNA-binding domain-containing protein</fullName>
    </submittedName>
</protein>
<dbReference type="PANTHER" id="PTHR37299">
    <property type="entry name" value="TRANSCRIPTIONAL REGULATOR-RELATED"/>
    <property type="match status" value="1"/>
</dbReference>
<sequence length="288" mass="32822">MSRQPLASRLQAHFLSHQTFWPAAMLLVWAGLNTLLLATTELMEYRRSGSDLPFWEPLSWETTSMVMILLCVWPLAWLIRFLASRFSLATQLLCHLAALVAFSVVHVTGMVALRKLWYALMGSHYHFGNLAYEFVYEFRKDAMTYLTMVVVIAGYQFIVRRLRGEASYVNESDDSSRPLPDRLLVKKLGKEFLIAVADIEWIEASGNYANLHLNGKVYPMRTTMAALEKQLPGSVFQRVHRSAIVNLHEVDHLEPTEFGDYTITLKSGDTVALSRRYRDDVKAAMSLA</sequence>
<keyword evidence="5" id="KW-1185">Reference proteome</keyword>
<accession>A0ABT8TBZ4</accession>
<proteinExistence type="predicted"/>
<name>A0ABT8TBZ4_9GAMM</name>
<keyword evidence="4" id="KW-0238">DNA-binding</keyword>
<dbReference type="SMART" id="SM00850">
    <property type="entry name" value="LytTR"/>
    <property type="match status" value="1"/>
</dbReference>
<evidence type="ECO:0000313" key="5">
    <source>
        <dbReference type="Proteomes" id="UP001168380"/>
    </source>
</evidence>
<evidence type="ECO:0000256" key="1">
    <source>
        <dbReference type="ARBA" id="ARBA00023012"/>
    </source>
</evidence>
<feature type="transmembrane region" description="Helical" evidence="2">
    <location>
        <begin position="20"/>
        <end position="38"/>
    </location>
</feature>
<keyword evidence="2" id="KW-1133">Transmembrane helix</keyword>
<dbReference type="InterPro" id="IPR007492">
    <property type="entry name" value="LytTR_DNA-bd_dom"/>
</dbReference>
<feature type="domain" description="HTH LytTR-type" evidence="3">
    <location>
        <begin position="183"/>
        <end position="287"/>
    </location>
</feature>
<gene>
    <name evidence="4" type="ORF">QWI16_05540</name>
</gene>
<reference evidence="4" key="1">
    <citation type="submission" date="2023-07" db="EMBL/GenBank/DDBJ databases">
        <title>Gilvimarinus algae sp. nov., isolated from the surface of Kelp.</title>
        <authorList>
            <person name="Sun Y.Y."/>
            <person name="Gong Y."/>
            <person name="Du Z.J."/>
        </authorList>
    </citation>
    <scope>NUCLEOTIDE SEQUENCE</scope>
    <source>
        <strain evidence="4">SDUM040014</strain>
    </source>
</reference>
<dbReference type="GO" id="GO:0003677">
    <property type="term" value="F:DNA binding"/>
    <property type="evidence" value="ECO:0007669"/>
    <property type="project" value="UniProtKB-KW"/>
</dbReference>
<keyword evidence="2" id="KW-0472">Membrane</keyword>
<feature type="transmembrane region" description="Helical" evidence="2">
    <location>
        <begin position="92"/>
        <end position="113"/>
    </location>
</feature>
<feature type="transmembrane region" description="Helical" evidence="2">
    <location>
        <begin position="58"/>
        <end position="80"/>
    </location>
</feature>
<evidence type="ECO:0000259" key="3">
    <source>
        <dbReference type="PROSITE" id="PS50930"/>
    </source>
</evidence>
<evidence type="ECO:0000256" key="2">
    <source>
        <dbReference type="SAM" id="Phobius"/>
    </source>
</evidence>
<evidence type="ECO:0000313" key="4">
    <source>
        <dbReference type="EMBL" id="MDO3381629.1"/>
    </source>
</evidence>
<organism evidence="4 5">
    <name type="scientific">Gilvimarinus algae</name>
    <dbReference type="NCBI Taxonomy" id="3058037"/>
    <lineage>
        <taxon>Bacteria</taxon>
        <taxon>Pseudomonadati</taxon>
        <taxon>Pseudomonadota</taxon>
        <taxon>Gammaproteobacteria</taxon>
        <taxon>Cellvibrionales</taxon>
        <taxon>Cellvibrionaceae</taxon>
        <taxon>Gilvimarinus</taxon>
    </lineage>
</organism>
<dbReference type="InterPro" id="IPR046947">
    <property type="entry name" value="LytR-like"/>
</dbReference>
<dbReference type="RefSeq" id="WP_302711764.1">
    <property type="nucleotide sequence ID" value="NZ_JAULRT010000035.1"/>
</dbReference>
<dbReference type="Proteomes" id="UP001168380">
    <property type="component" value="Unassembled WGS sequence"/>
</dbReference>
<dbReference type="Gene3D" id="2.40.50.1020">
    <property type="entry name" value="LytTr DNA-binding domain"/>
    <property type="match status" value="1"/>
</dbReference>